<comment type="pathway">
    <text evidence="1">Cofactor biosynthesis; thiamine diphosphate biosynthesis.</text>
</comment>
<evidence type="ECO:0000313" key="8">
    <source>
        <dbReference type="Proteomes" id="UP000307768"/>
    </source>
</evidence>
<protein>
    <recommendedName>
        <fullName evidence="5">glycine oxidase</fullName>
        <ecNumber evidence="5">1.4.3.19</ecNumber>
    </recommendedName>
</protein>
<dbReference type="PANTHER" id="PTHR13847">
    <property type="entry name" value="SARCOSINE DEHYDROGENASE-RELATED"/>
    <property type="match status" value="1"/>
</dbReference>
<proteinExistence type="predicted"/>
<dbReference type="SUPFAM" id="SSF51905">
    <property type="entry name" value="FAD/NAD(P)-binding domain"/>
    <property type="match status" value="1"/>
</dbReference>
<dbReference type="AlphaFoldDB" id="A0A5Q6RY53"/>
<evidence type="ECO:0000256" key="4">
    <source>
        <dbReference type="ARBA" id="ARBA00049872"/>
    </source>
</evidence>
<organism evidence="7 8">
    <name type="scientific">Mumia zhuanghuii</name>
    <dbReference type="NCBI Taxonomy" id="2585211"/>
    <lineage>
        <taxon>Bacteria</taxon>
        <taxon>Bacillati</taxon>
        <taxon>Actinomycetota</taxon>
        <taxon>Actinomycetes</taxon>
        <taxon>Propionibacteriales</taxon>
        <taxon>Nocardioidaceae</taxon>
        <taxon>Mumia</taxon>
    </lineage>
</organism>
<evidence type="ECO:0000259" key="6">
    <source>
        <dbReference type="Pfam" id="PF01266"/>
    </source>
</evidence>
<dbReference type="NCBIfam" id="TIGR02352">
    <property type="entry name" value="thiamin_ThiO"/>
    <property type="match status" value="1"/>
</dbReference>
<dbReference type="RefSeq" id="WP_149769861.1">
    <property type="nucleotide sequence ID" value="NZ_VDFQ02000003.1"/>
</dbReference>
<evidence type="ECO:0000256" key="2">
    <source>
        <dbReference type="ARBA" id="ARBA00022977"/>
    </source>
</evidence>
<dbReference type="EMBL" id="VDFQ02000003">
    <property type="protein sequence ID" value="KAA1422911.1"/>
    <property type="molecule type" value="Genomic_DNA"/>
</dbReference>
<dbReference type="EC" id="1.4.3.19" evidence="5"/>
<dbReference type="InterPro" id="IPR036188">
    <property type="entry name" value="FAD/NAD-bd_sf"/>
</dbReference>
<dbReference type="InterPro" id="IPR012727">
    <property type="entry name" value="Gly_oxidase_ThiO"/>
</dbReference>
<name>A0A5Q6RY53_9ACTN</name>
<gene>
    <name evidence="7" type="primary">thiO</name>
    <name evidence="7" type="ORF">FE697_012265</name>
</gene>
<comment type="catalytic activity">
    <reaction evidence="4">
        <text>glycine + O2 + H2O = glyoxylate + H2O2 + NH4(+)</text>
        <dbReference type="Rhea" id="RHEA:11532"/>
        <dbReference type="ChEBI" id="CHEBI:15377"/>
        <dbReference type="ChEBI" id="CHEBI:15379"/>
        <dbReference type="ChEBI" id="CHEBI:16240"/>
        <dbReference type="ChEBI" id="CHEBI:28938"/>
        <dbReference type="ChEBI" id="CHEBI:36655"/>
        <dbReference type="ChEBI" id="CHEBI:57305"/>
        <dbReference type="EC" id="1.4.3.19"/>
    </reaction>
</comment>
<keyword evidence="2" id="KW-0784">Thiamine biosynthesis</keyword>
<evidence type="ECO:0000256" key="5">
    <source>
        <dbReference type="ARBA" id="ARBA00050018"/>
    </source>
</evidence>
<dbReference type="SUPFAM" id="SSF54373">
    <property type="entry name" value="FAD-linked reductases, C-terminal domain"/>
    <property type="match status" value="1"/>
</dbReference>
<dbReference type="Gene3D" id="3.50.50.60">
    <property type="entry name" value="FAD/NAD(P)-binding domain"/>
    <property type="match status" value="1"/>
</dbReference>
<dbReference type="PANTHER" id="PTHR13847:SF289">
    <property type="entry name" value="GLYCINE OXIDASE"/>
    <property type="match status" value="1"/>
</dbReference>
<feature type="domain" description="FAD dependent oxidoreductase" evidence="6">
    <location>
        <begin position="8"/>
        <end position="356"/>
    </location>
</feature>
<dbReference type="Pfam" id="PF01266">
    <property type="entry name" value="DAO"/>
    <property type="match status" value="1"/>
</dbReference>
<sequence length="380" mass="39731">MPSSLPTVAVVGGGVIGLTVAWTLGRRGHRVTVYDPAPARGASWAAAGMLSPAGEAWFGEESLLRLGLDSLARWPGVARDLEADAGWGPELRTDGTLLVAATDDDARAQTRVQALMAAAGIAHRPLGRREVRALEPALHPGLHSVTEVSTDHSVNNRTLVAALLTACARREVAFDEDTVDVVTEAGVATGVRTHRTGRHRRHAVVVVANGVGLSATCGAPEWLRSAVRPVKGEILRVRTPRPTLARTVRADVRGRSVYLVPRSDGEVVVGATSLERGHDTAVTLEAVHDLLHDAIEVVPELRDATFVEATAGLRPATPDHVPLVGQTGVDALLVAGGHHRGGVLLAPWTAAVVAALVAGDAPPAGADTADPLRFALEEAR</sequence>
<dbReference type="Proteomes" id="UP000307768">
    <property type="component" value="Unassembled WGS sequence"/>
</dbReference>
<dbReference type="GO" id="GO:0009228">
    <property type="term" value="P:thiamine biosynthetic process"/>
    <property type="evidence" value="ECO:0007669"/>
    <property type="project" value="UniProtKB-KW"/>
</dbReference>
<accession>A0A5Q6RY53</accession>
<reference evidence="7 8" key="1">
    <citation type="submission" date="2019-09" db="EMBL/GenBank/DDBJ databases">
        <title>Mumia zhuanghuii sp. nov. isolated from the intestinal contents of plateau pika (Ochotona curzoniae) in the Qinghai-Tibet plateau of China.</title>
        <authorList>
            <person name="Tian Z."/>
        </authorList>
    </citation>
    <scope>NUCLEOTIDE SEQUENCE [LARGE SCALE GENOMIC DNA]</scope>
    <source>
        <strain evidence="8">350</strain>
    </source>
</reference>
<dbReference type="GO" id="GO:0005737">
    <property type="term" value="C:cytoplasm"/>
    <property type="evidence" value="ECO:0007669"/>
    <property type="project" value="TreeGrafter"/>
</dbReference>
<comment type="caution">
    <text evidence="7">The sequence shown here is derived from an EMBL/GenBank/DDBJ whole genome shotgun (WGS) entry which is preliminary data.</text>
</comment>
<dbReference type="GO" id="GO:0043799">
    <property type="term" value="F:glycine oxidase activity"/>
    <property type="evidence" value="ECO:0007669"/>
    <property type="project" value="UniProtKB-EC"/>
</dbReference>
<dbReference type="UniPathway" id="UPA00060"/>
<dbReference type="InterPro" id="IPR006076">
    <property type="entry name" value="FAD-dep_OxRdtase"/>
</dbReference>
<dbReference type="GO" id="GO:0050660">
    <property type="term" value="F:flavin adenine dinucleotide binding"/>
    <property type="evidence" value="ECO:0007669"/>
    <property type="project" value="InterPro"/>
</dbReference>
<evidence type="ECO:0000256" key="3">
    <source>
        <dbReference type="ARBA" id="ARBA00023002"/>
    </source>
</evidence>
<evidence type="ECO:0000313" key="7">
    <source>
        <dbReference type="EMBL" id="KAA1422911.1"/>
    </source>
</evidence>
<dbReference type="Gene3D" id="3.30.9.10">
    <property type="entry name" value="D-Amino Acid Oxidase, subunit A, domain 2"/>
    <property type="match status" value="1"/>
</dbReference>
<dbReference type="OrthoDB" id="3214401at2"/>
<keyword evidence="3 7" id="KW-0560">Oxidoreductase</keyword>
<evidence type="ECO:0000256" key="1">
    <source>
        <dbReference type="ARBA" id="ARBA00004948"/>
    </source>
</evidence>
<dbReference type="GO" id="GO:0009229">
    <property type="term" value="P:thiamine diphosphate biosynthetic process"/>
    <property type="evidence" value="ECO:0007669"/>
    <property type="project" value="UniProtKB-UniPathway"/>
</dbReference>